<dbReference type="PANTHER" id="PTHR11104">
    <property type="entry name" value="AMINOGLYCOSIDE N3-ACETYLTRANSFERASE"/>
    <property type="match status" value="1"/>
</dbReference>
<evidence type="ECO:0000256" key="2">
    <source>
        <dbReference type="ARBA" id="ARBA00022679"/>
    </source>
</evidence>
<accession>A0A0M3DGG3</accession>
<keyword evidence="2 4" id="KW-0808">Transferase</keyword>
<reference evidence="5 6" key="1">
    <citation type="submission" date="2015-04" db="EMBL/GenBank/DDBJ databases">
        <title>Microcin producing Clostridium sp. JC272T.</title>
        <authorList>
            <person name="Jyothsna T."/>
            <person name="Sasikala C."/>
            <person name="Ramana C."/>
        </authorList>
    </citation>
    <scope>NUCLEOTIDE SEQUENCE [LARGE SCALE GENOMIC DNA]</scope>
    <source>
        <strain evidence="5 6">JC272</strain>
    </source>
</reference>
<organism evidence="5 6">
    <name type="scientific">Paraclostridium benzoelyticum</name>
    <dbReference type="NCBI Taxonomy" id="1629550"/>
    <lineage>
        <taxon>Bacteria</taxon>
        <taxon>Bacillati</taxon>
        <taxon>Bacillota</taxon>
        <taxon>Clostridia</taxon>
        <taxon>Peptostreptococcales</taxon>
        <taxon>Peptostreptococcaceae</taxon>
        <taxon>Paraclostridium</taxon>
    </lineage>
</organism>
<dbReference type="GO" id="GO:0046353">
    <property type="term" value="F:aminoglycoside 3-N-acetyltransferase activity"/>
    <property type="evidence" value="ECO:0007669"/>
    <property type="project" value="UniProtKB-EC"/>
</dbReference>
<dbReference type="Proteomes" id="UP000034407">
    <property type="component" value="Unassembled WGS sequence"/>
</dbReference>
<evidence type="ECO:0000313" key="6">
    <source>
        <dbReference type="Proteomes" id="UP000034407"/>
    </source>
</evidence>
<keyword evidence="4" id="KW-0046">Antibiotic resistance</keyword>
<dbReference type="PATRIC" id="fig|1629550.3.peg.1432"/>
<keyword evidence="3 4" id="KW-0012">Acyltransferase</keyword>
<evidence type="ECO:0000256" key="1">
    <source>
        <dbReference type="ARBA" id="ARBA00006383"/>
    </source>
</evidence>
<dbReference type="SUPFAM" id="SSF110710">
    <property type="entry name" value="TTHA0583/YokD-like"/>
    <property type="match status" value="1"/>
</dbReference>
<evidence type="ECO:0000256" key="4">
    <source>
        <dbReference type="RuleBase" id="RU365031"/>
    </source>
</evidence>
<dbReference type="InterPro" id="IPR028345">
    <property type="entry name" value="Antibiotic_NAT-like"/>
</dbReference>
<evidence type="ECO:0000256" key="3">
    <source>
        <dbReference type="ARBA" id="ARBA00023315"/>
    </source>
</evidence>
<comment type="caution">
    <text evidence="5">The sequence shown here is derived from an EMBL/GenBank/DDBJ whole genome shotgun (WGS) entry which is preliminary data.</text>
</comment>
<sequence length="272" mass="30502">MRDIMSNEENIIKSSVEINTKTSLLKDLKAMGVKEGMTIIVHSSLSSIGWVCGGPISVIDALLEAVGENGNIVMPSHTGDYSDPIYWCNPPVPESWHEIIKNEMPAFNKLTTPCRGMGIIAQTFISYEGVTRSNHPQVSFSAYGKDKEFITNNHSLEYGLSEESPLARVYDLDGYILLLGVPYENNTSFHLSEYRSNCRETFISGAPILENGMRVWKEFEDLEVDSDCFGYIGEVFENNHKVINYKIGNANCKLMPQRDCVDFATKFLSKSK</sequence>
<evidence type="ECO:0000313" key="5">
    <source>
        <dbReference type="EMBL" id="KKY01221.1"/>
    </source>
</evidence>
<gene>
    <name evidence="5" type="ORF">VN21_09910</name>
</gene>
<protein>
    <recommendedName>
        <fullName evidence="4">Aminoglycoside N(3)-acetyltransferase</fullName>
        <ecNumber evidence="4">2.3.1.-</ecNumber>
    </recommendedName>
</protein>
<proteinExistence type="inferred from homology"/>
<dbReference type="EC" id="2.3.1.-" evidence="4"/>
<keyword evidence="6" id="KW-1185">Reference proteome</keyword>
<dbReference type="Pfam" id="PF02522">
    <property type="entry name" value="Antibiotic_NAT"/>
    <property type="match status" value="1"/>
</dbReference>
<dbReference type="GO" id="GO:0046677">
    <property type="term" value="P:response to antibiotic"/>
    <property type="evidence" value="ECO:0007669"/>
    <property type="project" value="UniProtKB-KW"/>
</dbReference>
<comment type="similarity">
    <text evidence="1 4">Belongs to the antibiotic N-acetyltransferase family.</text>
</comment>
<dbReference type="AlphaFoldDB" id="A0A0M3DGG3"/>
<dbReference type="PANTHER" id="PTHR11104:SF0">
    <property type="entry name" value="SPBETA PROPHAGE-DERIVED AMINOGLYCOSIDE N(3')-ACETYLTRANSFERASE-LIKE PROTEIN YOKD"/>
    <property type="match status" value="1"/>
</dbReference>
<dbReference type="InterPro" id="IPR003679">
    <property type="entry name" value="Amioglycoside_AcTrfase"/>
</dbReference>
<dbReference type="EMBL" id="LBBT01000210">
    <property type="protein sequence ID" value="KKY01221.1"/>
    <property type="molecule type" value="Genomic_DNA"/>
</dbReference>
<comment type="catalytic activity">
    <reaction evidence="4">
        <text>a 2-deoxystreptamine antibiotic + acetyl-CoA = an N(3)-acetyl-2-deoxystreptamine antibiotic + CoA + H(+)</text>
        <dbReference type="Rhea" id="RHEA:12665"/>
        <dbReference type="ChEBI" id="CHEBI:15378"/>
        <dbReference type="ChEBI" id="CHEBI:57287"/>
        <dbReference type="ChEBI" id="CHEBI:57288"/>
        <dbReference type="ChEBI" id="CHEBI:57921"/>
        <dbReference type="ChEBI" id="CHEBI:77452"/>
        <dbReference type="EC" id="2.3.1.81"/>
    </reaction>
</comment>
<name>A0A0M3DGG3_9FIRM</name>